<sequence length="65" mass="7643">MKSDEKLGADEKERMSYKEFAFELGYSYATIRVYASQGRIQVVRPKGRRPYILRSYAEEVKKNGF</sequence>
<organism evidence="1 2">
    <name type="scientific">Candidatus Aphodenecus pullistercoris</name>
    <dbReference type="NCBI Taxonomy" id="2840669"/>
    <lineage>
        <taxon>Bacteria</taxon>
        <taxon>Pseudomonadati</taxon>
        <taxon>Spirochaetota</taxon>
        <taxon>Spirochaetia</taxon>
        <taxon>Spirochaetales</taxon>
        <taxon>Candidatus Aphodenecus</taxon>
    </lineage>
</organism>
<dbReference type="EMBL" id="JADIMU010000021">
    <property type="protein sequence ID" value="MBO8442776.1"/>
    <property type="molecule type" value="Genomic_DNA"/>
</dbReference>
<evidence type="ECO:0000313" key="2">
    <source>
        <dbReference type="Proteomes" id="UP000823633"/>
    </source>
</evidence>
<name>A0A9D9E7S9_9SPIR</name>
<evidence type="ECO:0008006" key="3">
    <source>
        <dbReference type="Google" id="ProtNLM"/>
    </source>
</evidence>
<reference evidence="1" key="2">
    <citation type="journal article" date="2021" name="PeerJ">
        <title>Extensive microbial diversity within the chicken gut microbiome revealed by metagenomics and culture.</title>
        <authorList>
            <person name="Gilroy R."/>
            <person name="Ravi A."/>
            <person name="Getino M."/>
            <person name="Pursley I."/>
            <person name="Horton D.L."/>
            <person name="Alikhan N.F."/>
            <person name="Baker D."/>
            <person name="Gharbi K."/>
            <person name="Hall N."/>
            <person name="Watson M."/>
            <person name="Adriaenssens E.M."/>
            <person name="Foster-Nyarko E."/>
            <person name="Jarju S."/>
            <person name="Secka A."/>
            <person name="Antonio M."/>
            <person name="Oren A."/>
            <person name="Chaudhuri R.R."/>
            <person name="La Ragione R."/>
            <person name="Hildebrand F."/>
            <person name="Pallen M.J."/>
        </authorList>
    </citation>
    <scope>NUCLEOTIDE SEQUENCE</scope>
    <source>
        <strain evidence="1">11167</strain>
    </source>
</reference>
<comment type="caution">
    <text evidence="1">The sequence shown here is derived from an EMBL/GenBank/DDBJ whole genome shotgun (WGS) entry which is preliminary data.</text>
</comment>
<accession>A0A9D9E7S9</accession>
<dbReference type="AlphaFoldDB" id="A0A9D9E7S9"/>
<reference evidence="1" key="1">
    <citation type="submission" date="2020-10" db="EMBL/GenBank/DDBJ databases">
        <authorList>
            <person name="Gilroy R."/>
        </authorList>
    </citation>
    <scope>NUCLEOTIDE SEQUENCE</scope>
    <source>
        <strain evidence="1">11167</strain>
    </source>
</reference>
<dbReference type="Proteomes" id="UP000823633">
    <property type="component" value="Unassembled WGS sequence"/>
</dbReference>
<protein>
    <recommendedName>
        <fullName evidence="3">Helix-turn-helix domain-containing protein</fullName>
    </recommendedName>
</protein>
<proteinExistence type="predicted"/>
<gene>
    <name evidence="1" type="ORF">IAC42_03335</name>
</gene>
<evidence type="ECO:0000313" key="1">
    <source>
        <dbReference type="EMBL" id="MBO8442776.1"/>
    </source>
</evidence>